<proteinExistence type="predicted"/>
<dbReference type="Proteomes" id="UP000326336">
    <property type="component" value="Unassembled WGS sequence"/>
</dbReference>
<evidence type="ECO:0000256" key="2">
    <source>
        <dbReference type="SAM" id="Phobius"/>
    </source>
</evidence>
<keyword evidence="2" id="KW-1133">Transmembrane helix</keyword>
<dbReference type="AlphaFoldDB" id="A0A5N5RLH3"/>
<evidence type="ECO:0000256" key="1">
    <source>
        <dbReference type="SAM" id="MobiDB-lite"/>
    </source>
</evidence>
<comment type="caution">
    <text evidence="3">The sequence shown here is derived from an EMBL/GenBank/DDBJ whole genome shotgun (WGS) entry which is preliminary data.</text>
</comment>
<protein>
    <submittedName>
        <fullName evidence="3">Uncharacterized protein</fullName>
    </submittedName>
</protein>
<evidence type="ECO:0000313" key="4">
    <source>
        <dbReference type="Proteomes" id="UP000326336"/>
    </source>
</evidence>
<gene>
    <name evidence="3" type="ORF">EHS19_02050</name>
</gene>
<reference evidence="3 4" key="1">
    <citation type="journal article" date="2019" name="Int. J. Syst. Evol. Microbiol.">
        <title>Bifidobacterium jacchi sp. nov., isolated from the faeces of a baby common marmoset (Callithrix jacchus).</title>
        <authorList>
            <person name="Modesto M."/>
            <person name="Watanabe K."/>
            <person name="Arita M."/>
            <person name="Satti M."/>
            <person name="Oki K."/>
            <person name="Sciavilla P."/>
            <person name="Patavino C."/>
            <person name="Camma C."/>
            <person name="Michelini S."/>
            <person name="Sgorbati B."/>
            <person name="Mattarelli P."/>
        </authorList>
    </citation>
    <scope>NUCLEOTIDE SEQUENCE [LARGE SCALE GENOMIC DNA]</scope>
    <source>
        <strain evidence="3 4">MRM 9.3</strain>
    </source>
</reference>
<feature type="compositionally biased region" description="Basic and acidic residues" evidence="1">
    <location>
        <begin position="82"/>
        <end position="95"/>
    </location>
</feature>
<keyword evidence="2" id="KW-0472">Membrane</keyword>
<keyword evidence="4" id="KW-1185">Reference proteome</keyword>
<feature type="region of interest" description="Disordered" evidence="1">
    <location>
        <begin position="80"/>
        <end position="102"/>
    </location>
</feature>
<dbReference type="EMBL" id="RQSP01000004">
    <property type="protein sequence ID" value="KAB5608137.1"/>
    <property type="molecule type" value="Genomic_DNA"/>
</dbReference>
<organism evidence="3 4">
    <name type="scientific">Bifidobacterium jacchi</name>
    <dbReference type="NCBI Taxonomy" id="2490545"/>
    <lineage>
        <taxon>Bacteria</taxon>
        <taxon>Bacillati</taxon>
        <taxon>Actinomycetota</taxon>
        <taxon>Actinomycetes</taxon>
        <taxon>Bifidobacteriales</taxon>
        <taxon>Bifidobacteriaceae</taxon>
        <taxon>Bifidobacterium</taxon>
    </lineage>
</organism>
<name>A0A5N5RLH3_9BIFI</name>
<accession>A0A5N5RLH3</accession>
<evidence type="ECO:0000313" key="3">
    <source>
        <dbReference type="EMBL" id="KAB5608137.1"/>
    </source>
</evidence>
<dbReference type="RefSeq" id="WP_151916158.1">
    <property type="nucleotide sequence ID" value="NZ_RQSP01000004.1"/>
</dbReference>
<feature type="transmembrane region" description="Helical" evidence="2">
    <location>
        <begin position="20"/>
        <end position="41"/>
    </location>
</feature>
<sequence length="102" mass="11388">MSDLDGFADLDGLTGLGWVGWAGWAWHAATCHAAAFCLFFASRDKRTRVAVVQSWFSLIQTCLKTLEFRRFVIMWRGGGMTADDRSRHGLSRGDENVDFNAA</sequence>
<keyword evidence="2" id="KW-0812">Transmembrane</keyword>